<dbReference type="InterPro" id="IPR036894">
    <property type="entry name" value="YbaB-like_sf"/>
</dbReference>
<accession>A0A255GFF7</accession>
<name>A0A255GFF7_9ACTN</name>
<organism evidence="1 2">
    <name type="scientific">Enemella evansiae</name>
    <dbReference type="NCBI Taxonomy" id="2016499"/>
    <lineage>
        <taxon>Bacteria</taxon>
        <taxon>Bacillati</taxon>
        <taxon>Actinomycetota</taxon>
        <taxon>Actinomycetes</taxon>
        <taxon>Propionibacteriales</taxon>
        <taxon>Propionibacteriaceae</taxon>
        <taxon>Enemella</taxon>
    </lineage>
</organism>
<reference evidence="1 2" key="1">
    <citation type="submission" date="2017-07" db="EMBL/GenBank/DDBJ databases">
        <title>Draft whole genome sequences of clinical Proprionibacteriaceae strains.</title>
        <authorList>
            <person name="Bernier A.-M."/>
            <person name="Bernard K."/>
            <person name="Domingo M.-C."/>
        </authorList>
    </citation>
    <scope>NUCLEOTIDE SEQUENCE [LARGE SCALE GENOMIC DNA]</scope>
    <source>
        <strain evidence="1 2">NML 030167</strain>
    </source>
</reference>
<keyword evidence="2" id="KW-1185">Reference proteome</keyword>
<evidence type="ECO:0000313" key="1">
    <source>
        <dbReference type="EMBL" id="OYO11704.1"/>
    </source>
</evidence>
<gene>
    <name evidence="1" type="ORF">CGZ94_14920</name>
</gene>
<evidence type="ECO:0000313" key="2">
    <source>
        <dbReference type="Proteomes" id="UP000215896"/>
    </source>
</evidence>
<sequence>MQQLEQSLAELHQLTAKLKVVSQPGEGHDPAGVVTAALDAEQRLTAITVAAKWQEKVEPDALAQAVQAAISDGMVQSFGGADQPEVAESGEPEITPAIRDEAQEMVAERTRYFDAAVASGDQDALLAQFNQAMAQFDRIAADLERRANEGARVEYFNNSRRASIVYEAGFPVEVRLDRNWVRGLSGNTITTAFAEILEQAAEQRHQLSNFGQ</sequence>
<comment type="caution">
    <text evidence="1">The sequence shown here is derived from an EMBL/GenBank/DDBJ whole genome shotgun (WGS) entry which is preliminary data.</text>
</comment>
<dbReference type="AlphaFoldDB" id="A0A255GFF7"/>
<proteinExistence type="predicted"/>
<dbReference type="Proteomes" id="UP000215896">
    <property type="component" value="Unassembled WGS sequence"/>
</dbReference>
<dbReference type="Gene3D" id="3.30.1310.10">
    <property type="entry name" value="Nucleoid-associated protein YbaB-like domain"/>
    <property type="match status" value="1"/>
</dbReference>
<dbReference type="EMBL" id="NMVO01000015">
    <property type="protein sequence ID" value="OYO11704.1"/>
    <property type="molecule type" value="Genomic_DNA"/>
</dbReference>
<protein>
    <submittedName>
        <fullName evidence="1">Uncharacterized protein</fullName>
    </submittedName>
</protein>